<accession>A0A7N2L9V6</accession>
<evidence type="ECO:0000256" key="1">
    <source>
        <dbReference type="SAM" id="MobiDB-lite"/>
    </source>
</evidence>
<reference evidence="2" key="2">
    <citation type="submission" date="2021-01" db="UniProtKB">
        <authorList>
            <consortium name="EnsemblPlants"/>
        </authorList>
    </citation>
    <scope>IDENTIFICATION</scope>
</reference>
<dbReference type="Proteomes" id="UP000594261">
    <property type="component" value="Chromosome 3"/>
</dbReference>
<organism evidence="2 3">
    <name type="scientific">Quercus lobata</name>
    <name type="common">Valley oak</name>
    <dbReference type="NCBI Taxonomy" id="97700"/>
    <lineage>
        <taxon>Eukaryota</taxon>
        <taxon>Viridiplantae</taxon>
        <taxon>Streptophyta</taxon>
        <taxon>Embryophyta</taxon>
        <taxon>Tracheophyta</taxon>
        <taxon>Spermatophyta</taxon>
        <taxon>Magnoliopsida</taxon>
        <taxon>eudicotyledons</taxon>
        <taxon>Gunneridae</taxon>
        <taxon>Pentapetalae</taxon>
        <taxon>rosids</taxon>
        <taxon>fabids</taxon>
        <taxon>Fagales</taxon>
        <taxon>Fagaceae</taxon>
        <taxon>Quercus</taxon>
    </lineage>
</organism>
<evidence type="ECO:0000313" key="2">
    <source>
        <dbReference type="EnsemblPlants" id="QL03p062046:mrna"/>
    </source>
</evidence>
<evidence type="ECO:0000313" key="3">
    <source>
        <dbReference type="Proteomes" id="UP000594261"/>
    </source>
</evidence>
<name>A0A7N2L9V6_QUELO</name>
<protein>
    <recommendedName>
        <fullName evidence="4">RNase H type-1 domain-containing protein</fullName>
    </recommendedName>
</protein>
<dbReference type="InParanoid" id="A0A7N2L9V6"/>
<reference evidence="2 3" key="1">
    <citation type="journal article" date="2016" name="G3 (Bethesda)">
        <title>First Draft Assembly and Annotation of the Genome of a California Endemic Oak Quercus lobata Nee (Fagaceae).</title>
        <authorList>
            <person name="Sork V.L."/>
            <person name="Fitz-Gibbon S.T."/>
            <person name="Puiu D."/>
            <person name="Crepeau M."/>
            <person name="Gugger P.F."/>
            <person name="Sherman R."/>
            <person name="Stevens K."/>
            <person name="Langley C.H."/>
            <person name="Pellegrini M."/>
            <person name="Salzberg S.L."/>
        </authorList>
    </citation>
    <scope>NUCLEOTIDE SEQUENCE [LARGE SCALE GENOMIC DNA]</scope>
    <source>
        <strain evidence="2 3">cv. SW786</strain>
    </source>
</reference>
<dbReference type="EMBL" id="LRBV02000003">
    <property type="status" value="NOT_ANNOTATED_CDS"/>
    <property type="molecule type" value="Genomic_DNA"/>
</dbReference>
<keyword evidence="3" id="KW-1185">Reference proteome</keyword>
<dbReference type="AlphaFoldDB" id="A0A7N2L9V6"/>
<proteinExistence type="predicted"/>
<sequence length="145" mass="16088">MNAETHSGGNGVHNGEEIHSSEGRTGESGLERCKALKTTWTEQQPALKALNQVWLIWKGRNQTIFRGKNTNPKLASEILSQAMEYTHCVSSPRPPSYKNIKRIRWERPLEGWIKLNTDGSSVDNSGLASCGGVVRDENGRWVAVS</sequence>
<feature type="compositionally biased region" description="Basic and acidic residues" evidence="1">
    <location>
        <begin position="14"/>
        <end position="30"/>
    </location>
</feature>
<dbReference type="InterPro" id="IPR052929">
    <property type="entry name" value="RNase_H-like_EbsB-rel"/>
</dbReference>
<dbReference type="EnsemblPlants" id="QL03p062046:mrna">
    <property type="protein sequence ID" value="QL03p062046:mrna"/>
    <property type="gene ID" value="QL03p062046"/>
</dbReference>
<dbReference type="PANTHER" id="PTHR47074:SF11">
    <property type="entry name" value="REVERSE TRANSCRIPTASE-LIKE PROTEIN"/>
    <property type="match status" value="1"/>
</dbReference>
<evidence type="ECO:0008006" key="4">
    <source>
        <dbReference type="Google" id="ProtNLM"/>
    </source>
</evidence>
<dbReference type="PANTHER" id="PTHR47074">
    <property type="entry name" value="BNAC02G40300D PROTEIN"/>
    <property type="match status" value="1"/>
</dbReference>
<feature type="region of interest" description="Disordered" evidence="1">
    <location>
        <begin position="1"/>
        <end position="30"/>
    </location>
</feature>
<dbReference type="Gramene" id="QL03p062046:mrna">
    <property type="protein sequence ID" value="QL03p062046:mrna"/>
    <property type="gene ID" value="QL03p062046"/>
</dbReference>